<evidence type="ECO:0000313" key="1">
    <source>
        <dbReference type="EMBL" id="CDW22222.1"/>
    </source>
</evidence>
<protein>
    <submittedName>
        <fullName evidence="1">Uncharacterized protein</fullName>
    </submittedName>
</protein>
<sequence length="16" mass="1789">MFIKHVKSPKLSTSVS</sequence>
<organism evidence="1">
    <name type="scientific">Lepeophtheirus salmonis</name>
    <name type="common">Salmon louse</name>
    <name type="synonym">Caligus salmonis</name>
    <dbReference type="NCBI Taxonomy" id="72036"/>
    <lineage>
        <taxon>Eukaryota</taxon>
        <taxon>Metazoa</taxon>
        <taxon>Ecdysozoa</taxon>
        <taxon>Arthropoda</taxon>
        <taxon>Crustacea</taxon>
        <taxon>Multicrustacea</taxon>
        <taxon>Hexanauplia</taxon>
        <taxon>Copepoda</taxon>
        <taxon>Siphonostomatoida</taxon>
        <taxon>Caligidae</taxon>
        <taxon>Lepeophtheirus</taxon>
    </lineage>
</organism>
<name>A0A0K2T9H8_LEPSM</name>
<dbReference type="EMBL" id="HACA01004861">
    <property type="protein sequence ID" value="CDW22222.1"/>
    <property type="molecule type" value="Transcribed_RNA"/>
</dbReference>
<dbReference type="AlphaFoldDB" id="A0A0K2T9H8"/>
<proteinExistence type="predicted"/>
<reference evidence="1" key="1">
    <citation type="submission" date="2014-05" db="EMBL/GenBank/DDBJ databases">
        <authorList>
            <person name="Chronopoulou M."/>
        </authorList>
    </citation>
    <scope>NUCLEOTIDE SEQUENCE</scope>
    <source>
        <tissue evidence="1">Whole organism</tissue>
    </source>
</reference>
<accession>A0A0K2T9H8</accession>